<name>A0A1V6RIW1_9EURO</name>
<dbReference type="CDD" id="cd09917">
    <property type="entry name" value="F-box_SF"/>
    <property type="match status" value="1"/>
</dbReference>
<dbReference type="EMBL" id="MDYP01000041">
    <property type="protein sequence ID" value="OQE01747.1"/>
    <property type="molecule type" value="Genomic_DNA"/>
</dbReference>
<organism evidence="1 2">
    <name type="scientific">Penicillium vulpinum</name>
    <dbReference type="NCBI Taxonomy" id="29845"/>
    <lineage>
        <taxon>Eukaryota</taxon>
        <taxon>Fungi</taxon>
        <taxon>Dikarya</taxon>
        <taxon>Ascomycota</taxon>
        <taxon>Pezizomycotina</taxon>
        <taxon>Eurotiomycetes</taxon>
        <taxon>Eurotiomycetidae</taxon>
        <taxon>Eurotiales</taxon>
        <taxon>Aspergillaceae</taxon>
        <taxon>Penicillium</taxon>
    </lineage>
</organism>
<gene>
    <name evidence="1" type="ORF">PENVUL_c041G08399</name>
</gene>
<protein>
    <recommendedName>
        <fullName evidence="3">F-box domain-containing protein</fullName>
    </recommendedName>
</protein>
<evidence type="ECO:0008006" key="3">
    <source>
        <dbReference type="Google" id="ProtNLM"/>
    </source>
</evidence>
<evidence type="ECO:0000313" key="2">
    <source>
        <dbReference type="Proteomes" id="UP000191518"/>
    </source>
</evidence>
<accession>A0A1V6RIW1</accession>
<dbReference type="SUPFAM" id="SSF81383">
    <property type="entry name" value="F-box domain"/>
    <property type="match status" value="1"/>
</dbReference>
<dbReference type="InterPro" id="IPR036047">
    <property type="entry name" value="F-box-like_dom_sf"/>
</dbReference>
<sequence>MTLLSSSEVSNMMKKTSERKRFELMPTEILFCVVNCLRKRDIKQFSLVNKRARDVCLPFLFYKIRIDFSNAGFDILDKILYSQLYQYIRSFQYTIPQLLKPEIRNFEKFKTDFLNPQIYVELCGGPDYIDGDEDWHDHEYLGCN</sequence>
<evidence type="ECO:0000313" key="1">
    <source>
        <dbReference type="EMBL" id="OQE01747.1"/>
    </source>
</evidence>
<comment type="caution">
    <text evidence="1">The sequence shown here is derived from an EMBL/GenBank/DDBJ whole genome shotgun (WGS) entry which is preliminary data.</text>
</comment>
<proteinExistence type="predicted"/>
<dbReference type="AlphaFoldDB" id="A0A1V6RIW1"/>
<dbReference type="STRING" id="29845.A0A1V6RIW1"/>
<dbReference type="Proteomes" id="UP000191518">
    <property type="component" value="Unassembled WGS sequence"/>
</dbReference>
<reference evidence="2" key="1">
    <citation type="journal article" date="2017" name="Nat. Microbiol.">
        <title>Global analysis of biosynthetic gene clusters reveals vast potential of secondary metabolite production in Penicillium species.</title>
        <authorList>
            <person name="Nielsen J.C."/>
            <person name="Grijseels S."/>
            <person name="Prigent S."/>
            <person name="Ji B."/>
            <person name="Dainat J."/>
            <person name="Nielsen K.F."/>
            <person name="Frisvad J.C."/>
            <person name="Workman M."/>
            <person name="Nielsen J."/>
        </authorList>
    </citation>
    <scope>NUCLEOTIDE SEQUENCE [LARGE SCALE GENOMIC DNA]</scope>
    <source>
        <strain evidence="2">IBT 29486</strain>
    </source>
</reference>
<keyword evidence="2" id="KW-1185">Reference proteome</keyword>